<dbReference type="InterPro" id="IPR016035">
    <property type="entry name" value="Acyl_Trfase/lysoPLipase"/>
</dbReference>
<evidence type="ECO:0000256" key="2">
    <source>
        <dbReference type="ARBA" id="ARBA00022553"/>
    </source>
</evidence>
<feature type="non-terminal residue" evidence="5">
    <location>
        <position position="127"/>
    </location>
</feature>
<gene>
    <name evidence="5" type="ORF">HNV28_38085</name>
</gene>
<dbReference type="GO" id="GO:0044550">
    <property type="term" value="P:secondary metabolite biosynthetic process"/>
    <property type="evidence" value="ECO:0007669"/>
    <property type="project" value="TreeGrafter"/>
</dbReference>
<evidence type="ECO:0000313" key="6">
    <source>
        <dbReference type="Proteomes" id="UP000533080"/>
    </source>
</evidence>
<dbReference type="InterPro" id="IPR050091">
    <property type="entry name" value="PKS_NRPS_Biosynth_Enz"/>
</dbReference>
<evidence type="ECO:0000256" key="3">
    <source>
        <dbReference type="ARBA" id="ARBA00022679"/>
    </source>
</evidence>
<sequence length="127" mass="13085">ALSDGPDWSLRAELLAPAETSRIAQAEISQPLCTAVQILVVDLLEQAGVKFSSVVGHSSGEIACAYVSGFISATDAIRVAYYRGKYAPLAKGGAMVAAGTDMQDAIDLCSLPKLKGKAQLAANNSSA</sequence>
<dbReference type="PANTHER" id="PTHR43775:SF20">
    <property type="entry name" value="HYBRID PKS-NRPS SYNTHETASE APDA"/>
    <property type="match status" value="1"/>
</dbReference>
<protein>
    <submittedName>
        <fullName evidence="5">Acyltransferase domain-containing protein</fullName>
    </submittedName>
</protein>
<evidence type="ECO:0000259" key="4">
    <source>
        <dbReference type="SMART" id="SM00827"/>
    </source>
</evidence>
<keyword evidence="3 5" id="KW-0808">Transferase</keyword>
<dbReference type="InterPro" id="IPR001227">
    <property type="entry name" value="Ac_transferase_dom_sf"/>
</dbReference>
<dbReference type="Pfam" id="PF00698">
    <property type="entry name" value="Acyl_transf_1"/>
    <property type="match status" value="1"/>
</dbReference>
<proteinExistence type="predicted"/>
<evidence type="ECO:0000256" key="1">
    <source>
        <dbReference type="ARBA" id="ARBA00022450"/>
    </source>
</evidence>
<dbReference type="PANTHER" id="PTHR43775">
    <property type="entry name" value="FATTY ACID SYNTHASE"/>
    <property type="match status" value="1"/>
</dbReference>
<dbReference type="Proteomes" id="UP000533080">
    <property type="component" value="Unassembled WGS sequence"/>
</dbReference>
<dbReference type="GO" id="GO:0004312">
    <property type="term" value="F:fatty acid synthase activity"/>
    <property type="evidence" value="ECO:0007669"/>
    <property type="project" value="TreeGrafter"/>
</dbReference>
<dbReference type="EMBL" id="JABFNT010000405">
    <property type="protein sequence ID" value="NOJ84050.1"/>
    <property type="molecule type" value="Genomic_DNA"/>
</dbReference>
<dbReference type="GO" id="GO:0006633">
    <property type="term" value="P:fatty acid biosynthetic process"/>
    <property type="evidence" value="ECO:0007669"/>
    <property type="project" value="TreeGrafter"/>
</dbReference>
<dbReference type="SMART" id="SM00827">
    <property type="entry name" value="PKS_AT"/>
    <property type="match status" value="1"/>
</dbReference>
<keyword evidence="2" id="KW-0597">Phosphoprotein</keyword>
<dbReference type="Gene3D" id="3.40.366.10">
    <property type="entry name" value="Malonyl-Coenzyme A Acyl Carrier Protein, domain 2"/>
    <property type="match status" value="1"/>
</dbReference>
<comment type="caution">
    <text evidence="5">The sequence shown here is derived from an EMBL/GenBank/DDBJ whole genome shotgun (WGS) entry which is preliminary data.</text>
</comment>
<evidence type="ECO:0000313" key="5">
    <source>
        <dbReference type="EMBL" id="NOJ84050.1"/>
    </source>
</evidence>
<keyword evidence="5" id="KW-0012">Acyltransferase</keyword>
<dbReference type="AlphaFoldDB" id="A0A7Y4ISA1"/>
<dbReference type="InterPro" id="IPR014043">
    <property type="entry name" value="Acyl_transferase_dom"/>
</dbReference>
<accession>A0A7Y4ISA1</accession>
<keyword evidence="1" id="KW-0596">Phosphopantetheine</keyword>
<feature type="domain" description="Malonyl-CoA:ACP transacylase (MAT)" evidence="4">
    <location>
        <begin position="2"/>
        <end position="124"/>
    </location>
</feature>
<feature type="non-terminal residue" evidence="5">
    <location>
        <position position="1"/>
    </location>
</feature>
<organism evidence="5 6">
    <name type="scientific">Myxococcus xanthus</name>
    <dbReference type="NCBI Taxonomy" id="34"/>
    <lineage>
        <taxon>Bacteria</taxon>
        <taxon>Pseudomonadati</taxon>
        <taxon>Myxococcota</taxon>
        <taxon>Myxococcia</taxon>
        <taxon>Myxococcales</taxon>
        <taxon>Cystobacterineae</taxon>
        <taxon>Myxococcaceae</taxon>
        <taxon>Myxococcus</taxon>
    </lineage>
</organism>
<name>A0A7Y4ISA1_MYXXA</name>
<dbReference type="RefSeq" id="WP_171445670.1">
    <property type="nucleotide sequence ID" value="NZ_JABFNT010000405.1"/>
</dbReference>
<dbReference type="SUPFAM" id="SSF52151">
    <property type="entry name" value="FabD/lysophospholipase-like"/>
    <property type="match status" value="1"/>
</dbReference>
<reference evidence="5 6" key="1">
    <citation type="submission" date="2020-05" db="EMBL/GenBank/DDBJ databases">
        <authorList>
            <person name="Whitworth D."/>
        </authorList>
    </citation>
    <scope>NUCLEOTIDE SEQUENCE [LARGE SCALE GENOMIC DNA]</scope>
    <source>
        <strain evidence="5 6">AM005</strain>
    </source>
</reference>